<feature type="domain" description="E3 ubiquitin-protein ligase UBR-like C-terminal" evidence="3">
    <location>
        <begin position="1196"/>
        <end position="1633"/>
    </location>
</feature>
<organism evidence="5 6">
    <name type="scientific">Lingula anatina</name>
    <name type="common">Brachiopod</name>
    <name type="synonym">Lingula unguis</name>
    <dbReference type="NCBI Taxonomy" id="7574"/>
    <lineage>
        <taxon>Eukaryota</taxon>
        <taxon>Metazoa</taxon>
        <taxon>Spiralia</taxon>
        <taxon>Lophotrochozoa</taxon>
        <taxon>Brachiopoda</taxon>
        <taxon>Linguliformea</taxon>
        <taxon>Lingulata</taxon>
        <taxon>Lingulida</taxon>
        <taxon>Linguloidea</taxon>
        <taxon>Lingulidae</taxon>
        <taxon>Lingula</taxon>
    </lineage>
</organism>
<dbReference type="InParanoid" id="A0A1S3KAI7"/>
<keyword evidence="1" id="KW-0808">Transferase</keyword>
<accession>A0A1S3KAI7</accession>
<dbReference type="UniPathway" id="UPA00143"/>
<dbReference type="PANTHER" id="PTHR21497">
    <property type="entry name" value="UBIQUITIN LIGASE E3 ALPHA-RELATED"/>
    <property type="match status" value="1"/>
</dbReference>
<dbReference type="GO" id="GO:0005737">
    <property type="term" value="C:cytoplasm"/>
    <property type="evidence" value="ECO:0007669"/>
    <property type="project" value="TreeGrafter"/>
</dbReference>
<dbReference type="OrthoDB" id="15304at2759"/>
<dbReference type="GO" id="GO:0008270">
    <property type="term" value="F:zinc ion binding"/>
    <property type="evidence" value="ECO:0007669"/>
    <property type="project" value="UniProtKB-UniRule"/>
</dbReference>
<comment type="pathway">
    <text evidence="1">Protein modification; protein ubiquitination.</text>
</comment>
<feature type="region of interest" description="Disordered" evidence="2">
    <location>
        <begin position="776"/>
        <end position="828"/>
    </location>
</feature>
<dbReference type="Pfam" id="PF18995">
    <property type="entry name" value="PRT6_C"/>
    <property type="match status" value="1"/>
</dbReference>
<evidence type="ECO:0000313" key="5">
    <source>
        <dbReference type="Proteomes" id="UP000085678"/>
    </source>
</evidence>
<reference evidence="6" key="1">
    <citation type="submission" date="2025-08" db="UniProtKB">
        <authorList>
            <consortium name="RefSeq"/>
        </authorList>
    </citation>
    <scope>IDENTIFICATION</scope>
    <source>
        <tissue evidence="6">Gonads</tissue>
    </source>
</reference>
<keyword evidence="1" id="KW-0863">Zinc-finger</keyword>
<evidence type="ECO:0000259" key="3">
    <source>
        <dbReference type="Pfam" id="PF18995"/>
    </source>
</evidence>
<dbReference type="InterPro" id="IPR039164">
    <property type="entry name" value="UBR1-like"/>
</dbReference>
<evidence type="ECO:0000256" key="2">
    <source>
        <dbReference type="SAM" id="MobiDB-lite"/>
    </source>
</evidence>
<dbReference type="FunCoup" id="A0A1S3KAI7">
    <property type="interactions" value="759"/>
</dbReference>
<comment type="function">
    <text evidence="1">Ubiquitin ligase protein which is a component of the N-end rule pathway. Recognizes and binds to proteins bearing specific N-terminal residues that are destabilizing according to the N-end rule, leading to their ubiquitination and subsequent degradation.</text>
</comment>
<feature type="region of interest" description="Disordered" evidence="2">
    <location>
        <begin position="922"/>
        <end position="943"/>
    </location>
</feature>
<keyword evidence="1" id="KW-0479">Metal-binding</keyword>
<dbReference type="PANTHER" id="PTHR21497:SF39">
    <property type="entry name" value="E3 UBIQUITIN-PROTEIN LIGASE UBR3"/>
    <property type="match status" value="1"/>
</dbReference>
<dbReference type="GO" id="GO:0000151">
    <property type="term" value="C:ubiquitin ligase complex"/>
    <property type="evidence" value="ECO:0007669"/>
    <property type="project" value="TreeGrafter"/>
</dbReference>
<dbReference type="KEGG" id="lak:106180110"/>
<evidence type="ECO:0000256" key="1">
    <source>
        <dbReference type="RuleBase" id="RU366018"/>
    </source>
</evidence>
<dbReference type="EC" id="2.3.2.27" evidence="1"/>
<dbReference type="RefSeq" id="XP_013419454.1">
    <property type="nucleotide sequence ID" value="XM_013564000.1"/>
</dbReference>
<keyword evidence="1" id="KW-0862">Zinc</keyword>
<comment type="catalytic activity">
    <reaction evidence="1">
        <text>S-ubiquitinyl-[E2 ubiquitin-conjugating enzyme]-L-cysteine + [acceptor protein]-L-lysine = [E2 ubiquitin-conjugating enzyme]-L-cysteine + N(6)-ubiquitinyl-[acceptor protein]-L-lysine.</text>
        <dbReference type="EC" id="2.3.2.27"/>
    </reaction>
</comment>
<dbReference type="GO" id="GO:0071596">
    <property type="term" value="P:ubiquitin-dependent protein catabolic process via the N-end rule pathway"/>
    <property type="evidence" value="ECO:0007669"/>
    <property type="project" value="UniProtKB-UniRule"/>
</dbReference>
<keyword evidence="1" id="KW-0833">Ubl conjugation pathway</keyword>
<feature type="compositionally biased region" description="Low complexity" evidence="2">
    <location>
        <begin position="778"/>
        <end position="793"/>
    </location>
</feature>
<feature type="domain" description="E3 ubiquitin-protein ligase UBR1-like winged-helix" evidence="4">
    <location>
        <begin position="511"/>
        <end position="608"/>
    </location>
</feature>
<gene>
    <name evidence="6" type="primary">LOC106180110</name>
</gene>
<dbReference type="InterPro" id="IPR055194">
    <property type="entry name" value="UBR1-like_WH"/>
</dbReference>
<dbReference type="STRING" id="7574.A0A1S3KAI7"/>
<protein>
    <recommendedName>
        <fullName evidence="1">E3 ubiquitin-protein ligase</fullName>
        <ecNumber evidence="1">2.3.2.27</ecNumber>
    </recommendedName>
</protein>
<proteinExistence type="inferred from homology"/>
<comment type="similarity">
    <text evidence="1">Belongs to the E3 ubiquitin-protein ligase UBR1-like family.</text>
</comment>
<evidence type="ECO:0000313" key="6">
    <source>
        <dbReference type="RefSeq" id="XP_013419454.1"/>
    </source>
</evidence>
<dbReference type="GO" id="GO:0016567">
    <property type="term" value="P:protein ubiquitination"/>
    <property type="evidence" value="ECO:0007669"/>
    <property type="project" value="UniProtKB-UniRule"/>
</dbReference>
<name>A0A1S3KAI7_LINAN</name>
<sequence length="1651" mass="186744">MQDADMFLGFLHSLSEMGAAMKQVLTGALTNPQVYRNFTETDGENSRSRLSLLHSQDNYLSALQTLRCPSIPENFTNIPGLKQELKHTTLLEELMFWTVKFEFPQKIVFLLLSLLPDEYFKVCFIKAFVQHYSRSSIALVNSVDRSTIANKVVHISVQLFSNEKYSRDMVLEHNLLHIMVVSLKHMIGNVLTGSDMQDAENNFHVVADCGQEIMKDHCYWPIISDLINVLSHQSIAHIFMDNKSLIELWMELISHFQGMNLNQRELTQHVEYEPGTYYAAFSAELEICASPMWSMVGHLKNEASRKLSRDVLSVILDEVESWFDAINLRGAFKVPQLSRSLLISFKPNPMQVSFHIPLHRYLAIFLSNAVRVQGLQLKELLPKEESLKLIMMHPLQLQVACCEIFCGLWVRNGLQIKGQAMTYIQCHFCNSLVDADMYLLQVCACGLDPTYFLHTVIERFHIQDWLTLSPIHHNPYLEAEKEPAMVEGMLSFLTTLLTTRLHTGMDDKETTRKEMVALLCVADRTHSQLMDLMPEKCGLTGQTKDFEATLKEVADYKAPTFEAGGELQQGMYVPKDFIWEEEFDPVFVSLRAVQRKDLQAAMDRYTKYIQQVGKYNEKQSPWPPFRPLGQVTEQYQGLRRLLHCKTFHGMIFSVLYKAVYEPQMSETIIYLCVYLLEMAVTTPATAGTDREIVVPKQVHDKLFKEWFPSNNIQQNLRHKIQQVLVSRETTHSQPVIIDLDTESLSEMFELAPSAVASTQGIITSGLHASALTGAASVQQGQGQHQGQGYSTGQNEGQGASSPHHKVTGQSDGSSGGTRPKYQSRGVATDFSSGRHSVIDINESLISLLIKLHNKLSGKPGSYVPEILRSTTMASVTSDQPSSESRIGNGPHFIGQLLDRIARINMDNARIVEEVYRLLQPQKTKETSAGPSAAQGVVDKEEKRRKARERQAKLMADFASKQRAFMEQAMELNDEEDSEDAGMEQTLPVVVKEYDCVICNQTTPSTPDRPVGMVALLQATSVLGHRRQVEEVRTMPTSEEEMRQVRESTNCGQVQAQRLRKMVTYFEESSCLQSMNIGWEGGVAAQTCGHYLHIDCHGSYMESVIQDRNLAHGLVVYKGEYWCPLCRQLANAVFPVLPDVGNVSVTRPVPSHPQQLVHRVAELLEHRHITGGSSEITHAMSAAMDNITNGTYAEYKNLTKSQIPESMQCFVCSVARCNLELELLQRGGSLCGQQGAAAAMTKRSAFLPLFHVLSLHSKILTLKPYTDLWQQVSGISQDSNTTSVTVYQKDVPLLLKDVTAILIQFMLNMPTALEKEYFTCLVQALYNLVCIQALAVTSCKFPEDERTAWKEKGTGVSVDSLEGLLSTIITHLGLGRLYEDVEMDTQIPAICQSVWSPQTVESSVQDFCFPFLRLAALLQCHLFHDKLPHRIDSDNEYQALCQFLGLVHGETPRTPSCGSRFVTTSALKWYCENPRSLLRGWCRAFNDFVSTEPCVGRYFLLVNPTWFSPRLLSLPREYDKIFQYYRKKPCHTCTRVPKEPAVCLICGQFLCFKESCCRQDQIHECVQHSIHCGAGTGLFLSVNSSVIVVVRGPRATLWGSVYLDEYGEEDRELKRGKPLYLSNERYKILEQQWITHSFDHTCKRWIFHQDRL</sequence>
<evidence type="ECO:0000259" key="4">
    <source>
        <dbReference type="Pfam" id="PF22960"/>
    </source>
</evidence>
<dbReference type="GeneID" id="106180110"/>
<keyword evidence="5" id="KW-1185">Reference proteome</keyword>
<dbReference type="GO" id="GO:0061630">
    <property type="term" value="F:ubiquitin protein ligase activity"/>
    <property type="evidence" value="ECO:0007669"/>
    <property type="project" value="UniProtKB-UniRule"/>
</dbReference>
<dbReference type="Proteomes" id="UP000085678">
    <property type="component" value="Unplaced"/>
</dbReference>
<dbReference type="InterPro" id="IPR044046">
    <property type="entry name" value="E3_ligase_UBR-like_C"/>
</dbReference>
<dbReference type="CDD" id="cd16483">
    <property type="entry name" value="RING-H2_UBR3"/>
    <property type="match status" value="1"/>
</dbReference>
<dbReference type="Pfam" id="PF22960">
    <property type="entry name" value="WHD_UBR1"/>
    <property type="match status" value="1"/>
</dbReference>